<evidence type="ECO:0000256" key="12">
    <source>
        <dbReference type="ARBA" id="ARBA00033708"/>
    </source>
</evidence>
<evidence type="ECO:0000256" key="8">
    <source>
        <dbReference type="ARBA" id="ARBA00023053"/>
    </source>
</evidence>
<organism evidence="15 16">
    <name type="scientific">Ruminococcus champanellensis (strain DSM 18848 / JCM 17042 / KCTC 15320 / 18P13)</name>
    <dbReference type="NCBI Taxonomy" id="213810"/>
    <lineage>
        <taxon>Bacteria</taxon>
        <taxon>Bacillati</taxon>
        <taxon>Bacillota</taxon>
        <taxon>Clostridia</taxon>
        <taxon>Eubacteriales</taxon>
        <taxon>Oscillospiraceae</taxon>
        <taxon>Ruminococcus</taxon>
    </lineage>
</organism>
<reference evidence="15" key="1">
    <citation type="submission" date="2010-03" db="EMBL/GenBank/DDBJ databases">
        <title>The genome sequence of Ruminococcus sp. 18P13.</title>
        <authorList>
            <consortium name="metaHIT consortium -- http://www.metahit.eu/"/>
            <person name="Pajon A."/>
            <person name="Turner K."/>
            <person name="Parkhill J."/>
            <person name="Bernalier A."/>
        </authorList>
    </citation>
    <scope>NUCLEOTIDE SEQUENCE [LARGE SCALE GENOMIC DNA]</scope>
    <source>
        <strain evidence="15">Type strain: 18P13</strain>
    </source>
</reference>
<comment type="subcellular location">
    <subcellularLocation>
        <location evidence="1">Cell membrane</location>
        <topology evidence="1">Multi-pass membrane protein</topology>
    </subcellularLocation>
</comment>
<comment type="catalytic activity">
    <reaction evidence="12">
        <text>L-proline(in) + Na(+)(in) = L-proline(out) + Na(+)(out)</text>
        <dbReference type="Rhea" id="RHEA:28967"/>
        <dbReference type="ChEBI" id="CHEBI:29101"/>
        <dbReference type="ChEBI" id="CHEBI:60039"/>
    </reaction>
</comment>
<feature type="transmembrane region" description="Helical" evidence="14">
    <location>
        <begin position="488"/>
        <end position="507"/>
    </location>
</feature>
<keyword evidence="16" id="KW-1185">Reference proteome</keyword>
<evidence type="ECO:0000256" key="4">
    <source>
        <dbReference type="ARBA" id="ARBA00022475"/>
    </source>
</evidence>
<evidence type="ECO:0000256" key="14">
    <source>
        <dbReference type="SAM" id="Phobius"/>
    </source>
</evidence>
<evidence type="ECO:0000256" key="3">
    <source>
        <dbReference type="ARBA" id="ARBA00022448"/>
    </source>
</evidence>
<evidence type="ECO:0000313" key="16">
    <source>
        <dbReference type="Proteomes" id="UP000007054"/>
    </source>
</evidence>
<keyword evidence="9" id="KW-0406">Ion transport</keyword>
<dbReference type="InterPro" id="IPR001734">
    <property type="entry name" value="Na/solute_symporter"/>
</dbReference>
<dbReference type="EMBL" id="FP929052">
    <property type="protein sequence ID" value="CBL17880.1"/>
    <property type="molecule type" value="Genomic_DNA"/>
</dbReference>
<evidence type="ECO:0000256" key="2">
    <source>
        <dbReference type="ARBA" id="ARBA00006434"/>
    </source>
</evidence>
<accession>D4LE35</accession>
<feature type="transmembrane region" description="Helical" evidence="14">
    <location>
        <begin position="44"/>
        <end position="65"/>
    </location>
</feature>
<dbReference type="PANTHER" id="PTHR48086">
    <property type="entry name" value="SODIUM/PROLINE SYMPORTER-RELATED"/>
    <property type="match status" value="1"/>
</dbReference>
<evidence type="ECO:0000256" key="9">
    <source>
        <dbReference type="ARBA" id="ARBA00023065"/>
    </source>
</evidence>
<dbReference type="STRING" id="213810.RUM_18270"/>
<gene>
    <name evidence="15" type="ordered locus">RUM_18270</name>
</gene>
<evidence type="ECO:0000256" key="10">
    <source>
        <dbReference type="ARBA" id="ARBA00023136"/>
    </source>
</evidence>
<feature type="transmembrane region" description="Helical" evidence="14">
    <location>
        <begin position="391"/>
        <end position="408"/>
    </location>
</feature>
<evidence type="ECO:0000256" key="6">
    <source>
        <dbReference type="ARBA" id="ARBA00022847"/>
    </source>
</evidence>
<keyword evidence="3" id="KW-0813">Transport</keyword>
<keyword evidence="4" id="KW-1003">Cell membrane</keyword>
<dbReference type="PATRIC" id="fig|213810.4.peg.1723"/>
<feature type="transmembrane region" description="Helical" evidence="14">
    <location>
        <begin position="160"/>
        <end position="183"/>
    </location>
</feature>
<proteinExistence type="inferred from homology"/>
<dbReference type="PROSITE" id="PS50283">
    <property type="entry name" value="NA_SOLUT_SYMP_3"/>
    <property type="match status" value="1"/>
</dbReference>
<feature type="transmembrane region" description="Helical" evidence="14">
    <location>
        <begin position="6"/>
        <end position="23"/>
    </location>
</feature>
<sequence length="531" mass="56444">MTLACTIGMIVVYIIIMLGIGFYTSRKTKSVSDFVLGGRTAGSWLTAFAYGTSYFSAVVFIGYAGQFGWNYGVSAAWIGVGNAVIGSLLAWIVLGKRTRIMTKHLGSKTMPEFFENRFQSKSLKLASAAIVFVFLIPYTASVYNGLSRLFAMAFNMTSDASYMLIIVAMAVLTAIYVILGGYAATAINDFVQGIVMLVGIAVVVYCVIHNQGGFSAALDGLKQIDTNGAKAGTLNTLFGPDPINLLGVVILTSLGTWGLPQMVHKFYAIKDQDAVKKGTVISTVFALIVAGGSYLLGGFDRLFCTTDAADTSGKTLIATLSNGKPEFDAMIPAVLQTALPDLLIGLVVVLVLSASMSTLSSLVLTSSSTLTIDMIKPAMKKSMTDKKEVTIMRVLIGGFLLISVLIAFNKTTSISTLMSYSWGALAGAFLGPFMWGLFSKKVTKAAVWTSFVVGIGGTVFHMCVFSFFSKSFPGLVKAAASCPFNLASPINVGAILMVLSIVLVPIVSMFTKPCDQKAVDAVFACYDEKDA</sequence>
<evidence type="ECO:0000313" key="15">
    <source>
        <dbReference type="EMBL" id="CBL17880.1"/>
    </source>
</evidence>
<evidence type="ECO:0000256" key="1">
    <source>
        <dbReference type="ARBA" id="ARBA00004651"/>
    </source>
</evidence>
<reference evidence="15" key="2">
    <citation type="submission" date="2010-03" db="EMBL/GenBank/DDBJ databases">
        <authorList>
            <person name="Pajon A."/>
        </authorList>
    </citation>
    <scope>NUCLEOTIDE SEQUENCE</scope>
    <source>
        <strain evidence="15">Type strain: 18P13</strain>
    </source>
</reference>
<keyword evidence="11" id="KW-0739">Sodium transport</keyword>
<dbReference type="InterPro" id="IPR038377">
    <property type="entry name" value="Na/Glc_symporter_sf"/>
</dbReference>
<dbReference type="GeneID" id="83156505"/>
<feature type="transmembrane region" description="Helical" evidence="14">
    <location>
        <begin position="190"/>
        <end position="210"/>
    </location>
</feature>
<feature type="transmembrane region" description="Helical" evidence="14">
    <location>
        <begin position="71"/>
        <end position="94"/>
    </location>
</feature>
<feature type="transmembrane region" description="Helical" evidence="14">
    <location>
        <begin position="123"/>
        <end position="140"/>
    </location>
</feature>
<evidence type="ECO:0000256" key="5">
    <source>
        <dbReference type="ARBA" id="ARBA00022692"/>
    </source>
</evidence>
<dbReference type="RefSeq" id="WP_015558786.1">
    <property type="nucleotide sequence ID" value="NC_021039.1"/>
</dbReference>
<evidence type="ECO:0000256" key="7">
    <source>
        <dbReference type="ARBA" id="ARBA00022989"/>
    </source>
</evidence>
<dbReference type="GO" id="GO:0005886">
    <property type="term" value="C:plasma membrane"/>
    <property type="evidence" value="ECO:0007669"/>
    <property type="project" value="UniProtKB-SubCell"/>
</dbReference>
<keyword evidence="8" id="KW-0915">Sodium</keyword>
<dbReference type="HOGENOM" id="CLU_018808_15_2_9"/>
<feature type="transmembrane region" description="Helical" evidence="14">
    <location>
        <begin position="420"/>
        <end position="438"/>
    </location>
</feature>
<dbReference type="Pfam" id="PF00474">
    <property type="entry name" value="SSF"/>
    <property type="match status" value="1"/>
</dbReference>
<feature type="transmembrane region" description="Helical" evidence="14">
    <location>
        <begin position="342"/>
        <end position="370"/>
    </location>
</feature>
<keyword evidence="7 14" id="KW-1133">Transmembrane helix</keyword>
<dbReference type="NCBIfam" id="TIGR00813">
    <property type="entry name" value="sss"/>
    <property type="match status" value="1"/>
</dbReference>
<dbReference type="GO" id="GO:0006814">
    <property type="term" value="P:sodium ion transport"/>
    <property type="evidence" value="ECO:0007669"/>
    <property type="project" value="UniProtKB-KW"/>
</dbReference>
<dbReference type="BioCyc" id="RCHA213810:RUM_RS08860-MONOMER"/>
<keyword evidence="5 14" id="KW-0812">Transmembrane</keyword>
<feature type="transmembrane region" description="Helical" evidence="14">
    <location>
        <begin position="280"/>
        <end position="297"/>
    </location>
</feature>
<evidence type="ECO:0000256" key="13">
    <source>
        <dbReference type="RuleBase" id="RU362091"/>
    </source>
</evidence>
<keyword evidence="6" id="KW-0769">Symport</keyword>
<dbReference type="KEGG" id="rch:RUM_18270"/>
<keyword evidence="10 14" id="KW-0472">Membrane</keyword>
<dbReference type="InterPro" id="IPR050277">
    <property type="entry name" value="Sodium:Solute_Symporter"/>
</dbReference>
<dbReference type="Proteomes" id="UP000007054">
    <property type="component" value="Chromosome"/>
</dbReference>
<dbReference type="OrthoDB" id="9810181at2"/>
<protein>
    <submittedName>
        <fullName evidence="15">SSS sodium solute transporter superfamily</fullName>
    </submittedName>
</protein>
<dbReference type="GO" id="GO:0015293">
    <property type="term" value="F:symporter activity"/>
    <property type="evidence" value="ECO:0007669"/>
    <property type="project" value="UniProtKB-KW"/>
</dbReference>
<dbReference type="PANTHER" id="PTHR48086:SF3">
    <property type="entry name" value="SODIUM_PROLINE SYMPORTER"/>
    <property type="match status" value="1"/>
</dbReference>
<feature type="transmembrane region" description="Helical" evidence="14">
    <location>
        <begin position="445"/>
        <end position="468"/>
    </location>
</feature>
<name>D4LE35_RUMC1</name>
<dbReference type="AlphaFoldDB" id="D4LE35"/>
<feature type="transmembrane region" description="Helical" evidence="14">
    <location>
        <begin position="242"/>
        <end position="259"/>
    </location>
</feature>
<evidence type="ECO:0000256" key="11">
    <source>
        <dbReference type="ARBA" id="ARBA00023201"/>
    </source>
</evidence>
<comment type="similarity">
    <text evidence="2 13">Belongs to the sodium:solute symporter (SSF) (TC 2.A.21) family.</text>
</comment>
<dbReference type="Gene3D" id="1.20.1730.10">
    <property type="entry name" value="Sodium/glucose cotransporter"/>
    <property type="match status" value="1"/>
</dbReference>